<dbReference type="InterPro" id="IPR000626">
    <property type="entry name" value="Ubiquitin-like_dom"/>
</dbReference>
<proteinExistence type="predicted"/>
<dbReference type="GeneTree" id="ENSGT01150000288364"/>
<dbReference type="InterPro" id="IPR029071">
    <property type="entry name" value="Ubiquitin-like_domsf"/>
</dbReference>
<reference evidence="2" key="1">
    <citation type="submission" date="2025-08" db="UniProtKB">
        <authorList>
            <consortium name="Ensembl"/>
        </authorList>
    </citation>
    <scope>IDENTIFICATION</scope>
</reference>
<dbReference type="Proteomes" id="UP000261580">
    <property type="component" value="Unassembled WGS sequence"/>
</dbReference>
<dbReference type="Ensembl" id="ENSNBRT00000002059.1">
    <property type="protein sequence ID" value="ENSNBRP00000001980.1"/>
    <property type="gene ID" value="ENSNBRG00000001613.1"/>
</dbReference>
<sequence length="98" mass="11385">MGKIYQVVVSTFWGRKTAIDLGSTEEQFRSMTVLQLKEKIRKKFPDIPGKDNTETPNWRMIFTDKRLDYDDRLLSSYGIQHLSVIQLVKNHSSKSCCS</sequence>
<dbReference type="Pfam" id="PF00240">
    <property type="entry name" value="ubiquitin"/>
    <property type="match status" value="1"/>
</dbReference>
<organism evidence="2 3">
    <name type="scientific">Neolamprologus brichardi</name>
    <name type="common">Fairy cichlid</name>
    <name type="synonym">Lamprologus brichardi</name>
    <dbReference type="NCBI Taxonomy" id="32507"/>
    <lineage>
        <taxon>Eukaryota</taxon>
        <taxon>Metazoa</taxon>
        <taxon>Chordata</taxon>
        <taxon>Craniata</taxon>
        <taxon>Vertebrata</taxon>
        <taxon>Euteleostomi</taxon>
        <taxon>Actinopterygii</taxon>
        <taxon>Neopterygii</taxon>
        <taxon>Teleostei</taxon>
        <taxon>Neoteleostei</taxon>
        <taxon>Acanthomorphata</taxon>
        <taxon>Ovalentaria</taxon>
        <taxon>Cichlomorphae</taxon>
        <taxon>Cichliformes</taxon>
        <taxon>Cichlidae</taxon>
        <taxon>African cichlids</taxon>
        <taxon>Pseudocrenilabrinae</taxon>
        <taxon>Lamprologini</taxon>
        <taxon>Neolamprologus</taxon>
    </lineage>
</organism>
<feature type="domain" description="Ubiquitin-like" evidence="1">
    <location>
        <begin position="30"/>
        <end position="94"/>
    </location>
</feature>
<evidence type="ECO:0000313" key="3">
    <source>
        <dbReference type="Proteomes" id="UP000261580"/>
    </source>
</evidence>
<dbReference type="Gene3D" id="3.10.20.90">
    <property type="entry name" value="Phosphatidylinositol 3-kinase Catalytic Subunit, Chain A, domain 1"/>
    <property type="match status" value="1"/>
</dbReference>
<dbReference type="OMA" id="IYQVVVQ"/>
<keyword evidence="3" id="KW-1185">Reference proteome</keyword>
<protein>
    <recommendedName>
        <fullName evidence="1">Ubiquitin-like domain-containing protein</fullName>
    </recommendedName>
</protein>
<dbReference type="STRING" id="32507.ENSNBRP00000001980"/>
<accession>A0A3Q4G1D5</accession>
<dbReference type="CDD" id="cd17039">
    <property type="entry name" value="Ubl_ubiquitin_like"/>
    <property type="match status" value="1"/>
</dbReference>
<evidence type="ECO:0000259" key="1">
    <source>
        <dbReference type="PROSITE" id="PS50053"/>
    </source>
</evidence>
<name>A0A3Q4G1D5_NEOBR</name>
<reference evidence="2" key="2">
    <citation type="submission" date="2025-09" db="UniProtKB">
        <authorList>
            <consortium name="Ensembl"/>
        </authorList>
    </citation>
    <scope>IDENTIFICATION</scope>
</reference>
<dbReference type="SUPFAM" id="SSF54236">
    <property type="entry name" value="Ubiquitin-like"/>
    <property type="match status" value="1"/>
</dbReference>
<dbReference type="PROSITE" id="PS50053">
    <property type="entry name" value="UBIQUITIN_2"/>
    <property type="match status" value="1"/>
</dbReference>
<evidence type="ECO:0000313" key="2">
    <source>
        <dbReference type="Ensembl" id="ENSNBRP00000001980.1"/>
    </source>
</evidence>
<dbReference type="AlphaFoldDB" id="A0A3Q4G1D5"/>